<gene>
    <name evidence="2" type="ORF">BEU04_00505</name>
</gene>
<evidence type="ECO:0000313" key="3">
    <source>
        <dbReference type="Proteomes" id="UP000183815"/>
    </source>
</evidence>
<evidence type="ECO:0000313" key="2">
    <source>
        <dbReference type="EMBL" id="OIR20323.1"/>
    </source>
</evidence>
<accession>A0A1J5TJK3</accession>
<name>A0A1J5TJK3_9ARCH</name>
<comment type="caution">
    <text evidence="2">The sequence shown here is derived from an EMBL/GenBank/DDBJ whole genome shotgun (WGS) entry which is preliminary data.</text>
</comment>
<feature type="transmembrane region" description="Helical" evidence="1">
    <location>
        <begin position="532"/>
        <end position="554"/>
    </location>
</feature>
<organism evidence="2 3">
    <name type="scientific">Marine Group III euryarchaeote CG-Bathy1</name>
    <dbReference type="NCBI Taxonomy" id="1889001"/>
    <lineage>
        <taxon>Archaea</taxon>
        <taxon>Methanobacteriati</taxon>
        <taxon>Thermoplasmatota</taxon>
        <taxon>Thermoplasmata</taxon>
        <taxon>Candidatus Thermoprofundales</taxon>
    </lineage>
</organism>
<proteinExistence type="predicted"/>
<keyword evidence="1" id="KW-0812">Transmembrane</keyword>
<keyword evidence="1" id="KW-1133">Transmembrane helix</keyword>
<dbReference type="Gene3D" id="2.20.28.160">
    <property type="match status" value="1"/>
</dbReference>
<evidence type="ECO:0000256" key="1">
    <source>
        <dbReference type="SAM" id="Phobius"/>
    </source>
</evidence>
<dbReference type="Proteomes" id="UP000183815">
    <property type="component" value="Unassembled WGS sequence"/>
</dbReference>
<dbReference type="EMBL" id="MIYU01000001">
    <property type="protein sequence ID" value="OIR20323.1"/>
    <property type="molecule type" value="Genomic_DNA"/>
</dbReference>
<keyword evidence="1" id="KW-0472">Membrane</keyword>
<evidence type="ECO:0008006" key="4">
    <source>
        <dbReference type="Google" id="ProtNLM"/>
    </source>
</evidence>
<reference evidence="2 3" key="1">
    <citation type="submission" date="2016-08" db="EMBL/GenBank/DDBJ databases">
        <title>New Insights into Marine Group III Euryarchaeota, from dark to light.</title>
        <authorList>
            <person name="Haro-Moreno J.M."/>
            <person name="Rodriguez-Valera F."/>
            <person name="Lopez-Garcia P."/>
            <person name="Moreira D."/>
            <person name="Martin-Cuadrado A.B."/>
        </authorList>
    </citation>
    <scope>NUCLEOTIDE SEQUENCE [LARGE SCALE GENOMIC DNA]</scope>
    <source>
        <strain evidence="2">CG-Bathy1</strain>
    </source>
</reference>
<protein>
    <recommendedName>
        <fullName evidence="4">CARDB domain-containing protein</fullName>
    </recommendedName>
</protein>
<sequence length="693" mass="74281">MKFRATLVIALLLIGFSPIVSNSSAESAYEFDTMGNPEVHTGPGGKGYINFKLNNEDNTQNGAFKFEVNVNRDALLDEGINLYWEHTGDNGGTDISAQNKTEFTRQIAATLTVRYINLTIEGLDNAEPGSFEIEIIATHTDQDEPEDGPYSEWITVVIDETYGIELSMAQGSVIETDGNGSVDQGSQALYMVKVKNTGNADDDITLELQDYEWESGISPEGTGGVGGETYSVEIDAFESVVVQVKVSTVGENVEFGEYDNLTLIATSGNNDEITTNMNFTTVVRVRGGVDLDVSPATIQREPRDDGSFAPVNFNFDIFNKWSEEVTVELVVSDIAIGWDTPEDQSITVQEFTEESVTMTITPQEDTVPGSYSIKFNASVSGESDTNSAEVIATIVIKGDYNIYISTTSSEILISANKDEALQSYIKVENRGGSTDIVSFSYFAGPGWDTNTWTIEFSGDMSLEAGEEKWVNIIVRAPEGSETQEATLTIVATSLGSQGSFTSETTIDFRVSSGLTDETPEETTIGGSSYPSWLPLVIVGTVLLAGIGGSSVYFLKQKSKGAANQEFDQGMTAPSDFATDTGDEWGDIPADYDSGAAAPAMDMPDGGGVTVNCSGCQTPLNITDPRRPISVQCPSCAATITLEDEQAAPAPETPASEQGVTVACPTCQTQLMVSDPTRPITVACPGCQTQLRLD</sequence>
<dbReference type="AlphaFoldDB" id="A0A1J5TJK3"/>